<evidence type="ECO:0000313" key="1">
    <source>
        <dbReference type="EMBL" id="GAA0681955.1"/>
    </source>
</evidence>
<organism evidence="1 2">
    <name type="scientific">Marinobacterium maritimum</name>
    <dbReference type="NCBI Taxonomy" id="500162"/>
    <lineage>
        <taxon>Bacteria</taxon>
        <taxon>Pseudomonadati</taxon>
        <taxon>Pseudomonadota</taxon>
        <taxon>Gammaproteobacteria</taxon>
        <taxon>Oceanospirillales</taxon>
        <taxon>Oceanospirillaceae</taxon>
        <taxon>Marinobacterium</taxon>
    </lineage>
</organism>
<sequence>MKKLRLLLISLFALVLVGCGHGFEGTYKIEVSSVGVNLGDLIPDNRLVIGSDYLESDGERTDMDKIFVRESGGSRYLVFKEKGKEEAWKIINDKTLEQGNGFAKVRMSRVD</sequence>
<evidence type="ECO:0000313" key="2">
    <source>
        <dbReference type="Proteomes" id="UP001499915"/>
    </source>
</evidence>
<dbReference type="Proteomes" id="UP001499915">
    <property type="component" value="Unassembled WGS sequence"/>
</dbReference>
<reference evidence="1 2" key="1">
    <citation type="journal article" date="2019" name="Int. J. Syst. Evol. Microbiol.">
        <title>The Global Catalogue of Microorganisms (GCM) 10K type strain sequencing project: providing services to taxonomists for standard genome sequencing and annotation.</title>
        <authorList>
            <consortium name="The Broad Institute Genomics Platform"/>
            <consortium name="The Broad Institute Genome Sequencing Center for Infectious Disease"/>
            <person name="Wu L."/>
            <person name="Ma J."/>
        </authorList>
    </citation>
    <scope>NUCLEOTIDE SEQUENCE [LARGE SCALE GENOMIC DNA]</scope>
    <source>
        <strain evidence="1 2">JCM 15134</strain>
    </source>
</reference>
<name>A0ABN1I227_9GAMM</name>
<comment type="caution">
    <text evidence="1">The sequence shown here is derived from an EMBL/GenBank/DDBJ whole genome shotgun (WGS) entry which is preliminary data.</text>
</comment>
<dbReference type="PROSITE" id="PS51257">
    <property type="entry name" value="PROKAR_LIPOPROTEIN"/>
    <property type="match status" value="1"/>
</dbReference>
<evidence type="ECO:0008006" key="3">
    <source>
        <dbReference type="Google" id="ProtNLM"/>
    </source>
</evidence>
<dbReference type="RefSeq" id="WP_343801315.1">
    <property type="nucleotide sequence ID" value="NZ_BAAAET010000001.1"/>
</dbReference>
<protein>
    <recommendedName>
        <fullName evidence="3">Lipoprotein</fullName>
    </recommendedName>
</protein>
<proteinExistence type="predicted"/>
<dbReference type="EMBL" id="BAAAET010000001">
    <property type="protein sequence ID" value="GAA0681955.1"/>
    <property type="molecule type" value="Genomic_DNA"/>
</dbReference>
<accession>A0ABN1I227</accession>
<keyword evidence="2" id="KW-1185">Reference proteome</keyword>
<gene>
    <name evidence="1" type="ORF">GCM10009104_03410</name>
</gene>